<name>A0A1E1J0J0_LEIGU</name>
<evidence type="ECO:0000313" key="1">
    <source>
        <dbReference type="EMBL" id="CCM17096.1"/>
    </source>
</evidence>
<dbReference type="AlphaFoldDB" id="A0A1E1J0J0"/>
<proteinExistence type="predicted"/>
<sequence length="275" mass="30047">MQLLDAPWRGVDDPFSRKACRRASALLTRAPLFIAYHFYREFSLPALSSSPAGESPFSFSCSVAVCCWCIHPAKLRERTSQSNELDNEGVSTHVCTGLWDDASCALTGYTPTRIDASTLAPAPLLASVGSRLSLSLCVGTLCSLLRRMCRHLRMTDAALRALSVSRINWPAFLCCSLVYFHPLPLPLHLRLLTPVPHSPPFPPPPPPPPPPRHLARGGHACLSSPGKWAFLFSLSTLHCRCITKAPPPLPSMQFQSYSHGCRQASTAYPSTSAEQ</sequence>
<organism evidence="1">
    <name type="scientific">Leishmania guyanensis</name>
    <dbReference type="NCBI Taxonomy" id="5670"/>
    <lineage>
        <taxon>Eukaryota</taxon>
        <taxon>Discoba</taxon>
        <taxon>Euglenozoa</taxon>
        <taxon>Kinetoplastea</taxon>
        <taxon>Metakinetoplastina</taxon>
        <taxon>Trypanosomatida</taxon>
        <taxon>Trypanosomatidae</taxon>
        <taxon>Leishmaniinae</taxon>
        <taxon>Leishmania</taxon>
        <taxon>Leishmania guyanensis species complex</taxon>
    </lineage>
</organism>
<reference evidence="1" key="1">
    <citation type="submission" date="2012-08" db="EMBL/GenBank/DDBJ databases">
        <title>Comparative genomics of metastatic and non-metastatic Leishmania guyanensis provides insights into polygenic factors involved in Leishmania RNA virus infection.</title>
        <authorList>
            <person name="Smith D."/>
            <person name="Hertz-Fowler C."/>
            <person name="Martin R."/>
            <person name="Dickens N."/>
            <person name="Fasel N."/>
            <person name="Falquet L."/>
            <person name="Beverley S."/>
            <person name="Zangger H."/>
            <person name="Calderon-Copete S."/>
            <person name="Mottram J."/>
            <person name="Xenarios I."/>
        </authorList>
    </citation>
    <scope>NUCLEOTIDE SEQUENCE</scope>
    <source>
        <strain evidence="1">MHOM/BR/75/M4147/SSU:IR2SAT-LUC</strain>
    </source>
</reference>
<dbReference type="EMBL" id="CALQ01001209">
    <property type="protein sequence ID" value="CCM17096.1"/>
    <property type="molecule type" value="Genomic_DNA"/>
</dbReference>
<gene>
    <name evidence="1" type="primary">LgM4147LRVhigh.28.01550.01200</name>
    <name evidence="1" type="ORF">BN36_2845950</name>
</gene>
<protein>
    <submittedName>
        <fullName evidence="1">Uncharacterized protein</fullName>
    </submittedName>
</protein>
<accession>A0A1E1J0J0</accession>